<dbReference type="GO" id="GO:0106005">
    <property type="term" value="P:RNA 5'-cap (guanine-N7)-methylation"/>
    <property type="evidence" value="ECO:0007669"/>
    <property type="project" value="InterPro"/>
</dbReference>
<comment type="caution">
    <text evidence="5">The sequence shown here is derived from an EMBL/GenBank/DDBJ whole genome shotgun (WGS) entry which is preliminary data.</text>
</comment>
<dbReference type="EMBL" id="JAAGNN010000026">
    <property type="protein sequence ID" value="KAF4071779.1"/>
    <property type="molecule type" value="Genomic_DNA"/>
</dbReference>
<evidence type="ECO:0000256" key="1">
    <source>
        <dbReference type="ARBA" id="ARBA00004123"/>
    </source>
</evidence>
<evidence type="ECO:0000256" key="3">
    <source>
        <dbReference type="ARBA" id="ARBA00034716"/>
    </source>
</evidence>
<dbReference type="Pfam" id="PF15320">
    <property type="entry name" value="RAM"/>
    <property type="match status" value="1"/>
</dbReference>
<sequence>MFKQKTSNVKNSKGKSTWLVSLESGVARTAGEKSDPGEKSHLCASLNPSVWSGSMAEVQDYEEQFAHRFSAQDEEFQRYLQQPVQPPVVEAWRSRDARFQDSRRHRGGGWGQRSQDRRYEGHQNSYNRKRHYDRY</sequence>
<evidence type="ECO:0000256" key="4">
    <source>
        <dbReference type="SAM" id="MobiDB-lite"/>
    </source>
</evidence>
<comment type="subcellular location">
    <subcellularLocation>
        <location evidence="1">Nucleus</location>
    </subcellularLocation>
</comment>
<keyword evidence="2" id="KW-0539">Nucleus</keyword>
<organism evidence="5 6">
    <name type="scientific">Ameiurus melas</name>
    <name type="common">Black bullhead</name>
    <name type="synonym">Silurus melas</name>
    <dbReference type="NCBI Taxonomy" id="219545"/>
    <lineage>
        <taxon>Eukaryota</taxon>
        <taxon>Metazoa</taxon>
        <taxon>Chordata</taxon>
        <taxon>Craniata</taxon>
        <taxon>Vertebrata</taxon>
        <taxon>Euteleostomi</taxon>
        <taxon>Actinopterygii</taxon>
        <taxon>Neopterygii</taxon>
        <taxon>Teleostei</taxon>
        <taxon>Ostariophysi</taxon>
        <taxon>Siluriformes</taxon>
        <taxon>Ictaluridae</taxon>
        <taxon>Ameiurus</taxon>
    </lineage>
</organism>
<proteinExistence type="inferred from homology"/>
<accession>A0A7J5ZPS2</accession>
<keyword evidence="6" id="KW-1185">Reference proteome</keyword>
<name>A0A7J5ZPS2_AMEME</name>
<dbReference type="PANTHER" id="PTHR48168:SF1">
    <property type="entry name" value="RNA GUANINE-N7 METHYLTRANSFERASE ACTIVATING SUBUNIT-RELATED"/>
    <property type="match status" value="1"/>
</dbReference>
<evidence type="ECO:0000313" key="6">
    <source>
        <dbReference type="Proteomes" id="UP000593565"/>
    </source>
</evidence>
<feature type="compositionally biased region" description="Basic and acidic residues" evidence="4">
    <location>
        <begin position="93"/>
        <end position="102"/>
    </location>
</feature>
<reference evidence="5 6" key="1">
    <citation type="submission" date="2020-02" db="EMBL/GenBank/DDBJ databases">
        <title>A chromosome-scale genome assembly of the black bullhead catfish (Ameiurus melas).</title>
        <authorList>
            <person name="Wen M."/>
            <person name="Zham M."/>
            <person name="Cabau C."/>
            <person name="Klopp C."/>
            <person name="Donnadieu C."/>
            <person name="Roques C."/>
            <person name="Bouchez O."/>
            <person name="Lampietro C."/>
            <person name="Jouanno E."/>
            <person name="Herpin A."/>
            <person name="Louis A."/>
            <person name="Berthelot C."/>
            <person name="Parey E."/>
            <person name="Roest-Crollius H."/>
            <person name="Braasch I."/>
            <person name="Postlethwait J."/>
            <person name="Robinson-Rechavi M."/>
            <person name="Echchiki A."/>
            <person name="Begum T."/>
            <person name="Montfort J."/>
            <person name="Schartl M."/>
            <person name="Bobe J."/>
            <person name="Guiguen Y."/>
        </authorList>
    </citation>
    <scope>NUCLEOTIDE SEQUENCE [LARGE SCALE GENOMIC DNA]</scope>
    <source>
        <strain evidence="5">M_S1</strain>
        <tissue evidence="5">Blood</tissue>
    </source>
</reference>
<evidence type="ECO:0008006" key="7">
    <source>
        <dbReference type="Google" id="ProtNLM"/>
    </source>
</evidence>
<gene>
    <name evidence="5" type="ORF">AMELA_G00266620</name>
</gene>
<feature type="region of interest" description="Disordered" evidence="4">
    <location>
        <begin position="93"/>
        <end position="135"/>
    </location>
</feature>
<dbReference type="Proteomes" id="UP000593565">
    <property type="component" value="Unassembled WGS sequence"/>
</dbReference>
<dbReference type="GO" id="GO:0031533">
    <property type="term" value="C:mRNA capping enzyme complex"/>
    <property type="evidence" value="ECO:0007669"/>
    <property type="project" value="InterPro"/>
</dbReference>
<dbReference type="GO" id="GO:0003723">
    <property type="term" value="F:RNA binding"/>
    <property type="evidence" value="ECO:0007669"/>
    <property type="project" value="InterPro"/>
</dbReference>
<comment type="similarity">
    <text evidence="3">Belongs to the RAM family.</text>
</comment>
<dbReference type="InterPro" id="IPR028271">
    <property type="entry name" value="RAMAC"/>
</dbReference>
<dbReference type="AlphaFoldDB" id="A0A7J5ZPS2"/>
<evidence type="ECO:0000256" key="2">
    <source>
        <dbReference type="ARBA" id="ARBA00023242"/>
    </source>
</evidence>
<dbReference type="PANTHER" id="PTHR48168">
    <property type="entry name" value="RNA GUANINE-7 METHYLTRANSFERASE-ACTIVATING SUBUNIT-LIKE (PSEUDOGENE)-RELATED"/>
    <property type="match status" value="1"/>
</dbReference>
<protein>
    <recommendedName>
        <fullName evidence="7">RNA guanine-7 methyltransferase activating subunit</fullName>
    </recommendedName>
</protein>
<evidence type="ECO:0000313" key="5">
    <source>
        <dbReference type="EMBL" id="KAF4071779.1"/>
    </source>
</evidence>